<feature type="chain" id="PRO_5001577269" description="Lipoprotein" evidence="1">
    <location>
        <begin position="20"/>
        <end position="211"/>
    </location>
</feature>
<keyword evidence="1" id="KW-0732">Signal</keyword>
<gene>
    <name evidence="2" type="ORF">HHI_14804</name>
</gene>
<dbReference type="RefSeq" id="WP_011647862.1">
    <property type="nucleotide sequence ID" value="NZ_ARYI01000015.1"/>
</dbReference>
<dbReference type="Proteomes" id="UP000025061">
    <property type="component" value="Unassembled WGS sequence"/>
</dbReference>
<comment type="caution">
    <text evidence="2">The sequence shown here is derived from an EMBL/GenBank/DDBJ whole genome shotgun (WGS) entry which is preliminary data.</text>
</comment>
<evidence type="ECO:0008006" key="4">
    <source>
        <dbReference type="Google" id="ProtNLM"/>
    </source>
</evidence>
<reference evidence="2 3" key="1">
    <citation type="submission" date="2013-04" db="EMBL/GenBank/DDBJ databases">
        <title>Hyphomonas hirschiana VP5 Genome Sequencing.</title>
        <authorList>
            <person name="Lai Q."/>
            <person name="Shao Z."/>
        </authorList>
    </citation>
    <scope>NUCLEOTIDE SEQUENCE [LARGE SCALE GENOMIC DNA]</scope>
    <source>
        <strain evidence="2 3">VP5</strain>
    </source>
</reference>
<organism evidence="2 3">
    <name type="scientific">Hyphomonas hirschiana VP5</name>
    <dbReference type="NCBI Taxonomy" id="1280951"/>
    <lineage>
        <taxon>Bacteria</taxon>
        <taxon>Pseudomonadati</taxon>
        <taxon>Pseudomonadota</taxon>
        <taxon>Alphaproteobacteria</taxon>
        <taxon>Hyphomonadales</taxon>
        <taxon>Hyphomonadaceae</taxon>
        <taxon>Hyphomonas</taxon>
    </lineage>
</organism>
<dbReference type="PATRIC" id="fig|1280951.3.peg.2984"/>
<accession>A0A059FDX6</accession>
<dbReference type="EMBL" id="ARYI01000015">
    <property type="protein sequence ID" value="KCZ88797.1"/>
    <property type="molecule type" value="Genomic_DNA"/>
</dbReference>
<feature type="signal peptide" evidence="1">
    <location>
        <begin position="1"/>
        <end position="19"/>
    </location>
</feature>
<proteinExistence type="predicted"/>
<protein>
    <recommendedName>
        <fullName evidence="4">Lipoprotein</fullName>
    </recommendedName>
</protein>
<evidence type="ECO:0000256" key="1">
    <source>
        <dbReference type="SAM" id="SignalP"/>
    </source>
</evidence>
<keyword evidence="3" id="KW-1185">Reference proteome</keyword>
<evidence type="ECO:0000313" key="2">
    <source>
        <dbReference type="EMBL" id="KCZ88797.1"/>
    </source>
</evidence>
<name>A0A059FDX6_9PROT</name>
<evidence type="ECO:0000313" key="3">
    <source>
        <dbReference type="Proteomes" id="UP000025061"/>
    </source>
</evidence>
<sequence length="211" mass="22460">MRALILALIALAAAPVSVAQTYCAAEKLAEHWEVSAGSKSYSLKTNVFFVLPDAAKVRFAEFNELMGYGYVTGGDAEFNYRSDGDIYFRTMALAVNTGEKWVSVAEVLKAQGKQLLIAFREPGGGVFAYASLGDQMAGKLPTQFGILQAEQAAPLHERLESGTPFDVLLATNDTVIAEVAGFTFPDFAGGKAEAESMLAALEEQAAAGECQ</sequence>
<dbReference type="AlphaFoldDB" id="A0A059FDX6"/>